<proteinExistence type="predicted"/>
<comment type="caution">
    <text evidence="1">The sequence shown here is derived from an EMBL/GenBank/DDBJ whole genome shotgun (WGS) entry which is preliminary data.</text>
</comment>
<evidence type="ECO:0000313" key="2">
    <source>
        <dbReference type="EMBL" id="TDR34939.1"/>
    </source>
</evidence>
<organism evidence="1 3">
    <name type="scientific">Kurthia zopfii</name>
    <dbReference type="NCBI Taxonomy" id="1650"/>
    <lineage>
        <taxon>Bacteria</taxon>
        <taxon>Bacillati</taxon>
        <taxon>Bacillota</taxon>
        <taxon>Bacilli</taxon>
        <taxon>Bacillales</taxon>
        <taxon>Caryophanaceae</taxon>
        <taxon>Kurthia</taxon>
    </lineage>
</organism>
<dbReference type="EMBL" id="SNZG01000034">
    <property type="protein sequence ID" value="TDR34939.1"/>
    <property type="molecule type" value="Genomic_DNA"/>
</dbReference>
<dbReference type="EMBL" id="UGNP01000001">
    <property type="protein sequence ID" value="STX08915.1"/>
    <property type="molecule type" value="Genomic_DNA"/>
</dbReference>
<dbReference type="AlphaFoldDB" id="A0A2U3ABX4"/>
<evidence type="ECO:0000313" key="3">
    <source>
        <dbReference type="Proteomes" id="UP000254330"/>
    </source>
</evidence>
<dbReference type="Proteomes" id="UP000294641">
    <property type="component" value="Unassembled WGS sequence"/>
</dbReference>
<protein>
    <recommendedName>
        <fullName evidence="5">Abortive phage infection protein</fullName>
    </recommendedName>
</protein>
<dbReference type="RefSeq" id="WP_109349989.1">
    <property type="nucleotide sequence ID" value="NZ_BJUE01000031.1"/>
</dbReference>
<keyword evidence="4" id="KW-1185">Reference proteome</keyword>
<evidence type="ECO:0008006" key="5">
    <source>
        <dbReference type="Google" id="ProtNLM"/>
    </source>
</evidence>
<dbReference type="Proteomes" id="UP000254330">
    <property type="component" value="Unassembled WGS sequence"/>
</dbReference>
<gene>
    <name evidence="2" type="ORF">DFR61_13419</name>
    <name evidence="1" type="ORF">NCTC10597_00584</name>
</gene>
<reference evidence="2 4" key="2">
    <citation type="submission" date="2019-03" db="EMBL/GenBank/DDBJ databases">
        <title>Genomic Encyclopedia of Type Strains, Phase IV (KMG-IV): sequencing the most valuable type-strain genomes for metagenomic binning, comparative biology and taxonomic classification.</title>
        <authorList>
            <person name="Goeker M."/>
        </authorList>
    </citation>
    <scope>NUCLEOTIDE SEQUENCE [LARGE SCALE GENOMIC DNA]</scope>
    <source>
        <strain evidence="2 4">DSM 20580</strain>
    </source>
</reference>
<accession>A0A2U3ABX4</accession>
<dbReference type="OrthoDB" id="2455488at2"/>
<name>A0A2U3ABX4_9BACL</name>
<evidence type="ECO:0000313" key="4">
    <source>
        <dbReference type="Proteomes" id="UP000294641"/>
    </source>
</evidence>
<reference evidence="1 3" key="1">
    <citation type="submission" date="2018-06" db="EMBL/GenBank/DDBJ databases">
        <authorList>
            <consortium name="Pathogen Informatics"/>
            <person name="Doyle S."/>
        </authorList>
    </citation>
    <scope>NUCLEOTIDE SEQUENCE [LARGE SCALE GENOMIC DNA]</scope>
    <source>
        <strain evidence="1 3">NCTC10597</strain>
    </source>
</reference>
<sequence>MSEMNDLVEKLKNGEIKQIEVDKSNFYELREILVEREDFKYFRGIAKQGGKVVYEYLEEERS</sequence>
<evidence type="ECO:0000313" key="1">
    <source>
        <dbReference type="EMBL" id="STX08915.1"/>
    </source>
</evidence>